<sequence length="273" mass="29501">MKRPPSGGLFLAGMAGSGYRLGMADSEFSPAPMPEDDSLRTRFSWFLSGVSMIFSIPAFILMTAHVGFAGFASENGVSLLQAAFMVATIWALPANIVLIGAISGGYSLLGAAIAVGLSSIRLMPMVAAFIPEMRGPNTRRITLLFLSHFIAVTAWVMGMERFQHIPRNMRVSYFAGLGMTLTVTNTLVVALVYFLSTDFPPIVFAGLFFLTPMYFLTSLWGSARDRSIHVAMVSGLLLFPLVHHLAPAYDLLLTGFAGGGVTMGYVRWARARA</sequence>
<accession>A0A839EVA1</accession>
<keyword evidence="1" id="KW-1133">Transmembrane helix</keyword>
<proteinExistence type="predicted"/>
<feature type="transmembrane region" description="Helical" evidence="1">
    <location>
        <begin position="108"/>
        <end position="129"/>
    </location>
</feature>
<keyword evidence="3" id="KW-1185">Reference proteome</keyword>
<reference evidence="2 3" key="1">
    <citation type="submission" date="2020-07" db="EMBL/GenBank/DDBJ databases">
        <title>Genomic Encyclopedia of Type Strains, Phase IV (KMG-V): Genome sequencing to study the core and pangenomes of soil and plant-associated prokaryotes.</title>
        <authorList>
            <person name="Whitman W."/>
        </authorList>
    </citation>
    <scope>NUCLEOTIDE SEQUENCE [LARGE SCALE GENOMIC DNA]</scope>
    <source>
        <strain evidence="2 3">AN3</strain>
    </source>
</reference>
<feature type="transmembrane region" description="Helical" evidence="1">
    <location>
        <begin position="80"/>
        <end position="101"/>
    </location>
</feature>
<evidence type="ECO:0000256" key="1">
    <source>
        <dbReference type="SAM" id="Phobius"/>
    </source>
</evidence>
<dbReference type="EMBL" id="JACGXN010000007">
    <property type="protein sequence ID" value="MBA8880357.1"/>
    <property type="molecule type" value="Genomic_DNA"/>
</dbReference>
<dbReference type="InterPro" id="IPR011606">
    <property type="entry name" value="Brnchd-chn_aa_trnsp_permease"/>
</dbReference>
<protein>
    <submittedName>
        <fullName evidence="2">Putative branched-subunit amino acid permease</fullName>
    </submittedName>
</protein>
<dbReference type="Pfam" id="PF03591">
    <property type="entry name" value="AzlC"/>
    <property type="match status" value="1"/>
</dbReference>
<gene>
    <name evidence="2" type="ORF">FHW16_004077</name>
</gene>
<dbReference type="Proteomes" id="UP000549052">
    <property type="component" value="Unassembled WGS sequence"/>
</dbReference>
<feature type="transmembrane region" description="Helical" evidence="1">
    <location>
        <begin position="171"/>
        <end position="196"/>
    </location>
</feature>
<evidence type="ECO:0000313" key="2">
    <source>
        <dbReference type="EMBL" id="MBA8880357.1"/>
    </source>
</evidence>
<keyword evidence="1" id="KW-0472">Membrane</keyword>
<dbReference type="RefSeq" id="WP_348643907.1">
    <property type="nucleotide sequence ID" value="NZ_JACGXN010000007.1"/>
</dbReference>
<dbReference type="AlphaFoldDB" id="A0A839EVA1"/>
<comment type="caution">
    <text evidence="2">The sequence shown here is derived from an EMBL/GenBank/DDBJ whole genome shotgun (WGS) entry which is preliminary data.</text>
</comment>
<organism evidence="2 3">
    <name type="scientific">Phyllobacterium myrsinacearum</name>
    <dbReference type="NCBI Taxonomy" id="28101"/>
    <lineage>
        <taxon>Bacteria</taxon>
        <taxon>Pseudomonadati</taxon>
        <taxon>Pseudomonadota</taxon>
        <taxon>Alphaproteobacteria</taxon>
        <taxon>Hyphomicrobiales</taxon>
        <taxon>Phyllobacteriaceae</taxon>
        <taxon>Phyllobacterium</taxon>
    </lineage>
</organism>
<keyword evidence="1" id="KW-0812">Transmembrane</keyword>
<name>A0A839EVA1_9HYPH</name>
<evidence type="ECO:0000313" key="3">
    <source>
        <dbReference type="Proteomes" id="UP000549052"/>
    </source>
</evidence>
<feature type="transmembrane region" description="Helical" evidence="1">
    <location>
        <begin position="251"/>
        <end position="268"/>
    </location>
</feature>
<feature type="transmembrane region" description="Helical" evidence="1">
    <location>
        <begin position="43"/>
        <end position="68"/>
    </location>
</feature>
<feature type="transmembrane region" description="Helical" evidence="1">
    <location>
        <begin position="228"/>
        <end position="245"/>
    </location>
</feature>
<feature type="transmembrane region" description="Helical" evidence="1">
    <location>
        <begin position="202"/>
        <end position="221"/>
    </location>
</feature>
<feature type="transmembrane region" description="Helical" evidence="1">
    <location>
        <begin position="141"/>
        <end position="159"/>
    </location>
</feature>